<organism evidence="2 3">
    <name type="scientific">Tritrichomonas musculus</name>
    <dbReference type="NCBI Taxonomy" id="1915356"/>
    <lineage>
        <taxon>Eukaryota</taxon>
        <taxon>Metamonada</taxon>
        <taxon>Parabasalia</taxon>
        <taxon>Tritrichomonadida</taxon>
        <taxon>Tritrichomonadidae</taxon>
        <taxon>Tritrichomonas</taxon>
    </lineage>
</organism>
<accession>A0ABR2JMT5</accession>
<gene>
    <name evidence="2" type="ORF">M9Y10_005183</name>
</gene>
<dbReference type="InterPro" id="IPR053139">
    <property type="entry name" value="Surface_bspA-like"/>
</dbReference>
<dbReference type="Gene3D" id="3.40.50.12480">
    <property type="match status" value="1"/>
</dbReference>
<sequence length="2159" mass="239887">MFITFFVAVMSLRVNINDKEYSGDSYESILAEYGEGLDTITSINAIEGQFPLNTISPEYVNLATIDVPAESFQGQINNAQFKGMGSLINVVINGVQSVGTNSFESCSNLKFVELKNCISVGDSSFKDCVSLETIDMPKLQKIGKYGFQNTGLIEVELNSANDFPDSYHNAHQFAKCSKLTKITLKMATRISSNCFLECAQLSYVDAPLVTAIDYYSFSGCNSFYNLTFPSVTWIGEGAFKDNSLITEVKLDSLNSIEGSSFEGCTNLKNAELLNIVSIGDSSFKDCVSLETIDMPKLQKIGKYGFQNTGLIEVELNSANDFPDSYHNAHQFAKCLKLTKITLKMATRISSNCFLECAQLSYVDAPLVTAIDYYSFSGCNSFYNLTFPSVTWIGEGAFKDNSLITEVKLDSLNSIEGSSFEGCTNLKNAELLNIVSIGDSSFKDCVSLETIDMPKLQKIGKYGFQNTGLIEVELNSANDFPDSYHNAHQFAKCLKLTKITLKMATRISSNCFLECAQLSYVDAPLVTAIDYYSFSGCNSFYNLTFPSVTWIGEGAFKDNSLITEVKLDSLNSIEGSSFEGCTNLKNAELLNIVSIGDSSFKDCVSLETIDMPKLQKIGKYGFQNTGLIEVELNSANDFTDSYHNAHQFCLCQRLRHISMKTASKVTSYMFESCVSLESLELDSCTWIEQTSFTGCSSIKSFVLGFGVIESSTVPFKADLFEISLPKATILKEGAFYNCKQMTTCKLPSVITIEKSAFQNCNLLTELEIPKVTEFIGDDIFFGCENLVSLSLRLLMTVDPTAVNTFAGCNNLKYISLPNNPPKTFNPIAFNNINCVIYIPKNSISKYDNDVSIEGDLVNDGKWCGIVLQEHQLIKIKVNKNEEEEIEDRTLFDACRLSGVRFSNIIDLEIIEGLISQNELKLIKDRLIKLESLIIDEGVSIEGKIIPSLFFQYNKQIKSVTIKCEIDSIEESAFEGCENLQDFNCATVKELKSKCFNGPTSLNSISLSNVATLTGSNFFSNNPSLETIELPKLTMVTASGFISEKSPNIKSIKLPEEPPTVSDSFSFDISPTLIGISKDAAKNYDSNDGLVNMKYYSLKLNYDLMTCLIDGEMIGGLSLKGIIPENAKNVEVLNGEITESDFPIPSSIVSLTISEDVVIKEIPANAMMNHPNLNSLAIYSPNAYLLGEQAFLGCKSLETVVIKGATVLNGYVFKSCPQLKSALFSDIQEIKGNSHFEDCFELTSVSFPSLTSVPSDSSRIFINCNKLNSIHLPSTPPKTFNSKVFTDVKQQLTLLLPNENDYLTYDDDESIENDVKNDGFWCGLLLSVNTINIKINQQSEIYKGIKLSDCIAISSIQISLITSIEIIRGTVPVSDFMNLINELISLETLIVSSSVEFEGEFSEITFTNSKLQSITLPQMDTIKENCFKNCINLKNVILDGAKTIKDSAFEGCISLEEIFLNVETFVGDSHFKGCTSLKTIKINKLKTVDPLSENLFSGCSLKNLYLPKIPPKTFNKNTFINMNVLINGLNNDELKVYDQNTEVEDDIIGDNKWCGIDLYPLYIKVSINGKEPILSTSISEAIELCEVETVTTVEIQQGMVKSTHFKELNNIESLEKLTINEKAFLESSIISSDQFQANKKITEIKIYQQVSLMPSCFKDLTLLTTVEFSEVDVICESCFSGCSSLASIKIPRCKELRGDSIFSGCTSLTEIDLSSLKTVDEYATNIFENCNQLTIIKLPSEEPTTFNKLSFADCPNIQIQLPKDNDYVKYDDESHVEGDIKEDSKWCGIEIDQSLLPPILTFIINGQEYTQRKIENIREAQISSLKLLEIEMKTLELKEGLIDPNDLKEVTRNSKTLEKFEAQLDTLAEIETGTFDGCEKLTEIIIHPEVIIRYKALQNIPNLAKVTLNMQKAIRNDEFQGDIELQEITLPQLKIIPNDLFADLSKLQTVKLNEASIMLQGCFKNCALIESIELPSIKIMDGDSHFEGCSNLKTIDLSNLIGVNQESPNIFKDCDKLNELKLGVQPPSTFHENIFAVKVPKISIPDEKYWRNYVKQSVVNEENNHYFWYGFDTGIEHNENDNFDCPVISECPSQIECSCPEHDDTNDETNTGKGKGKSVNIAALVVGIILGIAVIVLVVIIIIMFTRNRKNSGSETEVSDI</sequence>
<evidence type="ECO:0000313" key="3">
    <source>
        <dbReference type="Proteomes" id="UP001470230"/>
    </source>
</evidence>
<dbReference type="PANTHER" id="PTHR45661">
    <property type="entry name" value="SURFACE ANTIGEN"/>
    <property type="match status" value="1"/>
</dbReference>
<dbReference type="PANTHER" id="PTHR45661:SF3">
    <property type="entry name" value="IG-LIKE DOMAIN-CONTAINING PROTEIN"/>
    <property type="match status" value="1"/>
</dbReference>
<dbReference type="Proteomes" id="UP001470230">
    <property type="component" value="Unassembled WGS sequence"/>
</dbReference>
<keyword evidence="1" id="KW-1133">Transmembrane helix</keyword>
<keyword evidence="1" id="KW-0812">Transmembrane</keyword>
<proteinExistence type="predicted"/>
<evidence type="ECO:0000313" key="2">
    <source>
        <dbReference type="EMBL" id="KAK8878410.1"/>
    </source>
</evidence>
<name>A0ABR2JMT5_9EUKA</name>
<dbReference type="InterPro" id="IPR026906">
    <property type="entry name" value="LRR_5"/>
</dbReference>
<feature type="transmembrane region" description="Helical" evidence="1">
    <location>
        <begin position="2119"/>
        <end position="2143"/>
    </location>
</feature>
<dbReference type="SUPFAM" id="SSF52058">
    <property type="entry name" value="L domain-like"/>
    <property type="match status" value="7"/>
</dbReference>
<dbReference type="InterPro" id="IPR032675">
    <property type="entry name" value="LRR_dom_sf"/>
</dbReference>
<protein>
    <recommendedName>
        <fullName evidence="4">Surface antigen BspA-like</fullName>
    </recommendedName>
</protein>
<dbReference type="EMBL" id="JAPFFF010000011">
    <property type="protein sequence ID" value="KAK8878410.1"/>
    <property type="molecule type" value="Genomic_DNA"/>
</dbReference>
<dbReference type="Pfam" id="PF13306">
    <property type="entry name" value="LRR_5"/>
    <property type="match status" value="9"/>
</dbReference>
<dbReference type="Gene3D" id="3.80.10.10">
    <property type="entry name" value="Ribonuclease Inhibitor"/>
    <property type="match status" value="11"/>
</dbReference>
<keyword evidence="3" id="KW-1185">Reference proteome</keyword>
<keyword evidence="1" id="KW-0472">Membrane</keyword>
<evidence type="ECO:0008006" key="4">
    <source>
        <dbReference type="Google" id="ProtNLM"/>
    </source>
</evidence>
<reference evidence="2 3" key="1">
    <citation type="submission" date="2024-04" db="EMBL/GenBank/DDBJ databases">
        <title>Tritrichomonas musculus Genome.</title>
        <authorList>
            <person name="Alves-Ferreira E."/>
            <person name="Grigg M."/>
            <person name="Lorenzi H."/>
            <person name="Galac M."/>
        </authorList>
    </citation>
    <scope>NUCLEOTIDE SEQUENCE [LARGE SCALE GENOMIC DNA]</scope>
    <source>
        <strain evidence="2 3">EAF2021</strain>
    </source>
</reference>
<dbReference type="SUPFAM" id="SSF52047">
    <property type="entry name" value="RNI-like"/>
    <property type="match status" value="1"/>
</dbReference>
<evidence type="ECO:0000256" key="1">
    <source>
        <dbReference type="SAM" id="Phobius"/>
    </source>
</evidence>
<comment type="caution">
    <text evidence="2">The sequence shown here is derived from an EMBL/GenBank/DDBJ whole genome shotgun (WGS) entry which is preliminary data.</text>
</comment>